<evidence type="ECO:0000256" key="5">
    <source>
        <dbReference type="ARBA" id="ARBA00022989"/>
    </source>
</evidence>
<dbReference type="Pfam" id="PF09335">
    <property type="entry name" value="VTT_dom"/>
    <property type="match status" value="1"/>
</dbReference>
<dbReference type="RefSeq" id="WP_249769137.1">
    <property type="nucleotide sequence ID" value="NZ_CP097332.1"/>
</dbReference>
<keyword evidence="3 7" id="KW-1003">Cell membrane</keyword>
<evidence type="ECO:0000259" key="8">
    <source>
        <dbReference type="Pfam" id="PF09335"/>
    </source>
</evidence>
<keyword evidence="5 7" id="KW-1133">Transmembrane helix</keyword>
<name>A0ABY4QSB2_9ACTN</name>
<feature type="domain" description="VTT" evidence="8">
    <location>
        <begin position="36"/>
        <end position="161"/>
    </location>
</feature>
<keyword evidence="4 7" id="KW-0812">Transmembrane</keyword>
<organism evidence="9 10">
    <name type="scientific">Jatrophihabitans telluris</name>
    <dbReference type="NCBI Taxonomy" id="2038343"/>
    <lineage>
        <taxon>Bacteria</taxon>
        <taxon>Bacillati</taxon>
        <taxon>Actinomycetota</taxon>
        <taxon>Actinomycetes</taxon>
        <taxon>Jatrophihabitantales</taxon>
        <taxon>Jatrophihabitantaceae</taxon>
        <taxon>Jatrophihabitans</taxon>
    </lineage>
</organism>
<keyword evidence="10" id="KW-1185">Reference proteome</keyword>
<evidence type="ECO:0000313" key="9">
    <source>
        <dbReference type="EMBL" id="UQX86763.1"/>
    </source>
</evidence>
<comment type="similarity">
    <text evidence="2 7">Belongs to the DedA family.</text>
</comment>
<dbReference type="PANTHER" id="PTHR30353:SF0">
    <property type="entry name" value="TRANSMEMBRANE PROTEIN"/>
    <property type="match status" value="1"/>
</dbReference>
<accession>A0ABY4QSB2</accession>
<protein>
    <submittedName>
        <fullName evidence="9">DedA family protein</fullName>
    </submittedName>
</protein>
<evidence type="ECO:0000313" key="10">
    <source>
        <dbReference type="Proteomes" id="UP001056336"/>
    </source>
</evidence>
<gene>
    <name evidence="9" type="ORF">M6D93_10635</name>
</gene>
<proteinExistence type="inferred from homology"/>
<feature type="transmembrane region" description="Helical" evidence="7">
    <location>
        <begin position="12"/>
        <end position="36"/>
    </location>
</feature>
<feature type="transmembrane region" description="Helical" evidence="7">
    <location>
        <begin position="56"/>
        <end position="77"/>
    </location>
</feature>
<dbReference type="PANTHER" id="PTHR30353">
    <property type="entry name" value="INNER MEMBRANE PROTEIN DEDA-RELATED"/>
    <property type="match status" value="1"/>
</dbReference>
<reference evidence="9" key="1">
    <citation type="journal article" date="2018" name="Int. J. Syst. Evol. Microbiol.">
        <title>Jatrophihabitans telluris sp. nov., isolated from sediment soil of lava forest wetlands and the emended description of the genus Jatrophihabitans.</title>
        <authorList>
            <person name="Lee K.C."/>
            <person name="Suh M.K."/>
            <person name="Eom M.K."/>
            <person name="Kim K.K."/>
            <person name="Kim J.S."/>
            <person name="Kim D.S."/>
            <person name="Ko S.H."/>
            <person name="Shin Y.K."/>
            <person name="Lee J.S."/>
        </authorList>
    </citation>
    <scope>NUCLEOTIDE SEQUENCE</scope>
    <source>
        <strain evidence="9">N237</strain>
    </source>
</reference>
<sequence length="204" mass="22327">MTEFLKHIGEHVGVWLYVIAAGLAFAEAAILVGLVLPGETALLVAGYFCHEKVLNVWVMVPLAIVAAIAGDSVGFEFGRKFGPRIRRSRLGRFVGEPRWQNTDQFIHRHGGKAVLFGRLTAVLRALTPSMAGMSGMHYPTFLAWNATGGILWGGGCVLLGYAFASALHRVEQYLTWAPLAVLALVILAAIALHIRRRRRERVAD</sequence>
<reference evidence="9" key="2">
    <citation type="submission" date="2022-05" db="EMBL/GenBank/DDBJ databases">
        <authorList>
            <person name="Kim J.-S."/>
            <person name="Lee K."/>
            <person name="Suh M."/>
            <person name="Eom M."/>
            <person name="Kim J.-S."/>
            <person name="Kim D.-S."/>
            <person name="Ko S.-H."/>
            <person name="Shin Y."/>
            <person name="Lee J.-S."/>
        </authorList>
    </citation>
    <scope>NUCLEOTIDE SEQUENCE</scope>
    <source>
        <strain evidence="9">N237</strain>
    </source>
</reference>
<evidence type="ECO:0000256" key="6">
    <source>
        <dbReference type="ARBA" id="ARBA00023136"/>
    </source>
</evidence>
<feature type="transmembrane region" description="Helical" evidence="7">
    <location>
        <begin position="142"/>
        <end position="164"/>
    </location>
</feature>
<dbReference type="InterPro" id="IPR032816">
    <property type="entry name" value="VTT_dom"/>
</dbReference>
<evidence type="ECO:0000256" key="3">
    <source>
        <dbReference type="ARBA" id="ARBA00022475"/>
    </source>
</evidence>
<evidence type="ECO:0000256" key="4">
    <source>
        <dbReference type="ARBA" id="ARBA00022692"/>
    </source>
</evidence>
<feature type="transmembrane region" description="Helical" evidence="7">
    <location>
        <begin position="176"/>
        <end position="194"/>
    </location>
</feature>
<dbReference type="EMBL" id="CP097332">
    <property type="protein sequence ID" value="UQX86763.1"/>
    <property type="molecule type" value="Genomic_DNA"/>
</dbReference>
<comment type="subcellular location">
    <subcellularLocation>
        <location evidence="1 7">Cell membrane</location>
        <topology evidence="1 7">Multi-pass membrane protein</topology>
    </subcellularLocation>
</comment>
<dbReference type="Proteomes" id="UP001056336">
    <property type="component" value="Chromosome"/>
</dbReference>
<keyword evidence="6 7" id="KW-0472">Membrane</keyword>
<evidence type="ECO:0000256" key="7">
    <source>
        <dbReference type="RuleBase" id="RU367016"/>
    </source>
</evidence>
<evidence type="ECO:0000256" key="2">
    <source>
        <dbReference type="ARBA" id="ARBA00010792"/>
    </source>
</evidence>
<dbReference type="InterPro" id="IPR032818">
    <property type="entry name" value="DedA-like"/>
</dbReference>
<evidence type="ECO:0000256" key="1">
    <source>
        <dbReference type="ARBA" id="ARBA00004651"/>
    </source>
</evidence>